<dbReference type="InterPro" id="IPR036390">
    <property type="entry name" value="WH_DNA-bd_sf"/>
</dbReference>
<dbReference type="Gene3D" id="1.10.10.10">
    <property type="entry name" value="Winged helix-like DNA-binding domain superfamily/Winged helix DNA-binding domain"/>
    <property type="match status" value="1"/>
</dbReference>
<evidence type="ECO:0000256" key="3">
    <source>
        <dbReference type="ARBA" id="ARBA00023163"/>
    </source>
</evidence>
<protein>
    <submittedName>
        <fullName evidence="5">HTH-type transcriptional repressor YtrA</fullName>
    </submittedName>
</protein>
<dbReference type="PANTHER" id="PTHR38445:SF9">
    <property type="entry name" value="HTH-TYPE TRANSCRIPTIONAL REPRESSOR YTRA"/>
    <property type="match status" value="1"/>
</dbReference>
<dbReference type="PANTHER" id="PTHR38445">
    <property type="entry name" value="HTH-TYPE TRANSCRIPTIONAL REPRESSOR YTRA"/>
    <property type="match status" value="1"/>
</dbReference>
<dbReference type="PROSITE" id="PS50949">
    <property type="entry name" value="HTH_GNTR"/>
    <property type="match status" value="1"/>
</dbReference>
<comment type="caution">
    <text evidence="5">The sequence shown here is derived from an EMBL/GenBank/DDBJ whole genome shotgun (WGS) entry which is preliminary data.</text>
</comment>
<dbReference type="GO" id="GO:0003700">
    <property type="term" value="F:DNA-binding transcription factor activity"/>
    <property type="evidence" value="ECO:0007669"/>
    <property type="project" value="InterPro"/>
</dbReference>
<dbReference type="SMART" id="SM00345">
    <property type="entry name" value="HTH_GNTR"/>
    <property type="match status" value="1"/>
</dbReference>
<dbReference type="AlphaFoldDB" id="A0A166SIB9"/>
<dbReference type="PATRIC" id="fig|1538.10.peg.540"/>
<keyword evidence="3" id="KW-0804">Transcription</keyword>
<proteinExistence type="predicted"/>
<dbReference type="Proteomes" id="UP000077407">
    <property type="component" value="Unassembled WGS sequence"/>
</dbReference>
<dbReference type="InterPro" id="IPR036388">
    <property type="entry name" value="WH-like_DNA-bd_sf"/>
</dbReference>
<dbReference type="SUPFAM" id="SSF46785">
    <property type="entry name" value="Winged helix' DNA-binding domain"/>
    <property type="match status" value="1"/>
</dbReference>
<dbReference type="PRINTS" id="PR00035">
    <property type="entry name" value="HTHGNTR"/>
</dbReference>
<accession>A0A166SIB9</accession>
<name>A0A166SIB9_9CLOT</name>
<reference evidence="5 6" key="1">
    <citation type="journal article" date="2015" name="Biotechnol. Bioeng.">
        <title>Genome sequence and phenotypic characterization of Caulobacter segnis.</title>
        <authorList>
            <person name="Patel S."/>
            <person name="Fletcher B."/>
            <person name="Scott D.C."/>
            <person name="Ely B."/>
        </authorList>
    </citation>
    <scope>NUCLEOTIDE SEQUENCE [LARGE SCALE GENOMIC DNA]</scope>
    <source>
        <strain evidence="5 6">ERI-2</strain>
    </source>
</reference>
<dbReference type="EMBL" id="LITT01000001">
    <property type="protein sequence ID" value="OAA92351.1"/>
    <property type="molecule type" value="Genomic_DNA"/>
</dbReference>
<keyword evidence="2" id="KW-0238">DNA-binding</keyword>
<dbReference type="CDD" id="cd07377">
    <property type="entry name" value="WHTH_GntR"/>
    <property type="match status" value="1"/>
</dbReference>
<evidence type="ECO:0000259" key="4">
    <source>
        <dbReference type="PROSITE" id="PS50949"/>
    </source>
</evidence>
<gene>
    <name evidence="5" type="primary">ytrA_1</name>
    <name evidence="5" type="ORF">WY13_00060</name>
</gene>
<feature type="domain" description="HTH gntR-type" evidence="4">
    <location>
        <begin position="14"/>
        <end position="82"/>
    </location>
</feature>
<dbReference type="OrthoDB" id="9802328at2"/>
<evidence type="ECO:0000313" key="5">
    <source>
        <dbReference type="EMBL" id="OAA92351.1"/>
    </source>
</evidence>
<dbReference type="GO" id="GO:0003677">
    <property type="term" value="F:DNA binding"/>
    <property type="evidence" value="ECO:0007669"/>
    <property type="project" value="UniProtKB-KW"/>
</dbReference>
<evidence type="ECO:0000256" key="1">
    <source>
        <dbReference type="ARBA" id="ARBA00023015"/>
    </source>
</evidence>
<keyword evidence="1" id="KW-0805">Transcription regulation</keyword>
<dbReference type="InterPro" id="IPR000524">
    <property type="entry name" value="Tscrpt_reg_HTH_GntR"/>
</dbReference>
<dbReference type="RefSeq" id="WP_063553727.1">
    <property type="nucleotide sequence ID" value="NZ_LITT01000001.1"/>
</dbReference>
<dbReference type="Pfam" id="PF00392">
    <property type="entry name" value="GntR"/>
    <property type="match status" value="1"/>
</dbReference>
<organism evidence="5 6">
    <name type="scientific">Clostridium ljungdahlii</name>
    <dbReference type="NCBI Taxonomy" id="1538"/>
    <lineage>
        <taxon>Bacteria</taxon>
        <taxon>Bacillati</taxon>
        <taxon>Bacillota</taxon>
        <taxon>Clostridia</taxon>
        <taxon>Eubacteriales</taxon>
        <taxon>Clostridiaceae</taxon>
        <taxon>Clostridium</taxon>
    </lineage>
</organism>
<evidence type="ECO:0000313" key="6">
    <source>
        <dbReference type="Proteomes" id="UP000077407"/>
    </source>
</evidence>
<evidence type="ECO:0000256" key="2">
    <source>
        <dbReference type="ARBA" id="ARBA00023125"/>
    </source>
</evidence>
<sequence length="325" mass="37065">MIAINIKINKDSGVPLYLQVKSQIMDLVKGNLIKVGEKMPTERELSEKLNVSRNTISTAYNELEQDGVLKSYQGRGTFVAEEANPWKVQNTKEKITKFIDLAFEEAIESGIDPDVFLEVVTQRIREKKELISKISAVYVECNIEQSRMFSKQLMESTDMNIVPFTLDDIRNISSETREIIEKSQVIIATFNHVNEVIKLTEGLHKEVIGVAINVDLATIVKIARYPSNTRFAFVCISKEFMFKARGALERAGLGDIDIQFTNTFNDQELEKVINNVDILIVSPGRYKDVESHNVDKKHIMRFLYNLDDNSIKDLKSKIVELNQNN</sequence>